<dbReference type="AlphaFoldDB" id="A0A4Y2IBH5"/>
<dbReference type="EMBL" id="BGPR01002535">
    <property type="protein sequence ID" value="GBM75067.1"/>
    <property type="molecule type" value="Genomic_DNA"/>
</dbReference>
<organism evidence="1 2">
    <name type="scientific">Araneus ventricosus</name>
    <name type="common">Orbweaver spider</name>
    <name type="synonym">Epeira ventricosa</name>
    <dbReference type="NCBI Taxonomy" id="182803"/>
    <lineage>
        <taxon>Eukaryota</taxon>
        <taxon>Metazoa</taxon>
        <taxon>Ecdysozoa</taxon>
        <taxon>Arthropoda</taxon>
        <taxon>Chelicerata</taxon>
        <taxon>Arachnida</taxon>
        <taxon>Araneae</taxon>
        <taxon>Araneomorphae</taxon>
        <taxon>Entelegynae</taxon>
        <taxon>Araneoidea</taxon>
        <taxon>Araneidae</taxon>
        <taxon>Araneus</taxon>
    </lineage>
</organism>
<comment type="caution">
    <text evidence="1">The sequence shown here is derived from an EMBL/GenBank/DDBJ whole genome shotgun (WGS) entry which is preliminary data.</text>
</comment>
<evidence type="ECO:0000313" key="1">
    <source>
        <dbReference type="EMBL" id="GBM75067.1"/>
    </source>
</evidence>
<proteinExistence type="predicted"/>
<dbReference type="PANTHER" id="PTHR35385:SF2">
    <property type="entry name" value="PROTEIN B, PUTATIVE-RELATED"/>
    <property type="match status" value="1"/>
</dbReference>
<reference evidence="1 2" key="1">
    <citation type="journal article" date="2019" name="Sci. Rep.">
        <title>Orb-weaving spider Araneus ventricosus genome elucidates the spidroin gene catalogue.</title>
        <authorList>
            <person name="Kono N."/>
            <person name="Nakamura H."/>
            <person name="Ohtoshi R."/>
            <person name="Moran D.A.P."/>
            <person name="Shinohara A."/>
            <person name="Yoshida Y."/>
            <person name="Fujiwara M."/>
            <person name="Mori M."/>
            <person name="Tomita M."/>
            <person name="Arakawa K."/>
        </authorList>
    </citation>
    <scope>NUCLEOTIDE SEQUENCE [LARGE SCALE GENOMIC DNA]</scope>
</reference>
<accession>A0A4Y2IBH5</accession>
<gene>
    <name evidence="1" type="ORF">AVEN_197432_1</name>
</gene>
<dbReference type="OrthoDB" id="6434347at2759"/>
<dbReference type="Proteomes" id="UP000499080">
    <property type="component" value="Unassembled WGS sequence"/>
</dbReference>
<evidence type="ECO:0000313" key="2">
    <source>
        <dbReference type="Proteomes" id="UP000499080"/>
    </source>
</evidence>
<protein>
    <submittedName>
        <fullName evidence="1">Uncharacterized protein</fullName>
    </submittedName>
</protein>
<sequence length="94" mass="10550">MFSVRSDTNVYIINTKSACCTCPAGLYGRLSKHQYCVYERYEIVTSNFPPVLPQDKHEVAVLALGEKAPPKEFFEPLLEITATREVEEADPAVI</sequence>
<keyword evidence="2" id="KW-1185">Reference proteome</keyword>
<dbReference type="PANTHER" id="PTHR35385">
    <property type="entry name" value="PROTEIN B, PUTATIVE-RELATED-RELATED"/>
    <property type="match status" value="1"/>
</dbReference>
<name>A0A4Y2IBH5_ARAVE</name>